<protein>
    <recommendedName>
        <fullName evidence="3">Restriction endonuclease type IV Mrr domain-containing protein</fullName>
    </recommendedName>
</protein>
<name>A0A9Q2XSE3_9PSED</name>
<organism evidence="1 2">
    <name type="scientific">Pseudomonas aegrilactucae</name>
    <dbReference type="NCBI Taxonomy" id="2854028"/>
    <lineage>
        <taxon>Bacteria</taxon>
        <taxon>Pseudomonadati</taxon>
        <taxon>Pseudomonadota</taxon>
        <taxon>Gammaproteobacteria</taxon>
        <taxon>Pseudomonadales</taxon>
        <taxon>Pseudomonadaceae</taxon>
        <taxon>Pseudomonas</taxon>
    </lineage>
</organism>
<evidence type="ECO:0000313" key="1">
    <source>
        <dbReference type="EMBL" id="MBV6290444.1"/>
    </source>
</evidence>
<dbReference type="AlphaFoldDB" id="A0A9Q2XSE3"/>
<sequence>MGKQISPAGIMALKEALCSVYWYKSELRGFLQLCLSNPSILNKFNWENYKRQIASDIIDYLVANQSSHLGDLTKICYEVCKITDFSHLKSLDDGPQKVEKARSSVNQLRQLVEPHQEIKKEQDEIKRRQEQAAEKLKANVAVRQKLEEIKNRYMPLVGTDDAQGRGFELEKIMYELFELFDLDPKASFKNLGEQLDGAFSLDGTEYLFEAKWQKNLVNKADLAVFSDKVKTKLENTLGVFLSINGFSQDGVAAHQAGGASILLMDGGDLMAVFEERIDFTSLLLRKKRHAAQTGNIYFSYYQMARGGNG</sequence>
<reference evidence="1" key="2">
    <citation type="journal article" date="2023" name="Plant Pathol.">
        <title>Dismantling and reorganizing Pseudomonas marginalis sensu#lato.</title>
        <authorList>
            <person name="Sawada H."/>
            <person name="Fujikawa T."/>
            <person name="Satou M."/>
        </authorList>
    </citation>
    <scope>NUCLEOTIDE SEQUENCE</scope>
    <source>
        <strain evidence="1">MAFF 301350</strain>
    </source>
</reference>
<comment type="caution">
    <text evidence="1">The sequence shown here is derived from an EMBL/GenBank/DDBJ whole genome shotgun (WGS) entry which is preliminary data.</text>
</comment>
<dbReference type="RefSeq" id="WP_217978433.1">
    <property type="nucleotide sequence ID" value="NZ_JAHTBI010000152.1"/>
</dbReference>
<evidence type="ECO:0000313" key="2">
    <source>
        <dbReference type="Proteomes" id="UP001106592"/>
    </source>
</evidence>
<keyword evidence="2" id="KW-1185">Reference proteome</keyword>
<gene>
    <name evidence="1" type="ORF">KUO17_26090</name>
</gene>
<proteinExistence type="predicted"/>
<accession>A0A9Q2XSE3</accession>
<reference evidence="1" key="1">
    <citation type="journal article" date="2022" name="Int. J. Syst. Evol. Microbiol.">
        <title>Pseudomonas aegrilactucae sp. nov. and Pseudomonas morbosilactucae sp. nov., pathogens causing bacterial rot of lettuce in Japan.</title>
        <authorList>
            <person name="Sawada H."/>
            <person name="Fujikawa T."/>
            <person name="Satou M."/>
        </authorList>
    </citation>
    <scope>NUCLEOTIDE SEQUENCE</scope>
    <source>
        <strain evidence="1">MAFF 301350</strain>
    </source>
</reference>
<dbReference type="Proteomes" id="UP001106592">
    <property type="component" value="Unassembled WGS sequence"/>
</dbReference>
<evidence type="ECO:0008006" key="3">
    <source>
        <dbReference type="Google" id="ProtNLM"/>
    </source>
</evidence>
<dbReference type="EMBL" id="JAHTBI010000152">
    <property type="protein sequence ID" value="MBV6290444.1"/>
    <property type="molecule type" value="Genomic_DNA"/>
</dbReference>